<dbReference type="Proteomes" id="UP000320762">
    <property type="component" value="Unassembled WGS sequence"/>
</dbReference>
<feature type="compositionally biased region" description="Basic and acidic residues" evidence="1">
    <location>
        <begin position="222"/>
        <end position="236"/>
    </location>
</feature>
<gene>
    <name evidence="2" type="ORF">BD626DRAFT_539693</name>
</gene>
<organism evidence="2 3">
    <name type="scientific">Schizophyllum amplum</name>
    <dbReference type="NCBI Taxonomy" id="97359"/>
    <lineage>
        <taxon>Eukaryota</taxon>
        <taxon>Fungi</taxon>
        <taxon>Dikarya</taxon>
        <taxon>Basidiomycota</taxon>
        <taxon>Agaricomycotina</taxon>
        <taxon>Agaricomycetes</taxon>
        <taxon>Agaricomycetidae</taxon>
        <taxon>Agaricales</taxon>
        <taxon>Schizophyllaceae</taxon>
        <taxon>Schizophyllum</taxon>
    </lineage>
</organism>
<protein>
    <submittedName>
        <fullName evidence="2">Uncharacterized protein</fullName>
    </submittedName>
</protein>
<dbReference type="EMBL" id="VDMD01000032">
    <property type="protein sequence ID" value="TRM58841.1"/>
    <property type="molecule type" value="Genomic_DNA"/>
</dbReference>
<accession>A0A550C211</accession>
<evidence type="ECO:0000256" key="1">
    <source>
        <dbReference type="SAM" id="MobiDB-lite"/>
    </source>
</evidence>
<evidence type="ECO:0000313" key="2">
    <source>
        <dbReference type="EMBL" id="TRM58841.1"/>
    </source>
</evidence>
<proteinExistence type="predicted"/>
<name>A0A550C211_9AGAR</name>
<keyword evidence="3" id="KW-1185">Reference proteome</keyword>
<dbReference type="AlphaFoldDB" id="A0A550C211"/>
<feature type="region of interest" description="Disordered" evidence="1">
    <location>
        <begin position="218"/>
        <end position="240"/>
    </location>
</feature>
<evidence type="ECO:0000313" key="3">
    <source>
        <dbReference type="Proteomes" id="UP000320762"/>
    </source>
</evidence>
<feature type="region of interest" description="Disordered" evidence="1">
    <location>
        <begin position="20"/>
        <end position="91"/>
    </location>
</feature>
<comment type="caution">
    <text evidence="2">The sequence shown here is derived from an EMBL/GenBank/DDBJ whole genome shotgun (WGS) entry which is preliminary data.</text>
</comment>
<sequence>MIKEFGCGGENVVWTTATRGVKPTTTPGNAVARVQPRVSQHQPAPRPHKVETPRKGVGSLRGQRDDGIHSCGTSSRCDLEGRSPDLEDVDGSYDGCAPEYEGVYDSYEGVYDSYQELALTAAVEELTKAWVETLAKAWAETLAKAWMEMSVAKKAGETSVAKGAGEVSVAKRAGEESVAKRLGAAAKTAAEKAAKTAAEMSAAKRPEAEMSAMKGVATAEEGTAKENAEMTAKENTEMPAKATTEVIEADVSVNNNNIEADAAAVRVVEENAAAVVEADAPTDVEQP</sequence>
<reference evidence="2 3" key="1">
    <citation type="journal article" date="2019" name="New Phytol.">
        <title>Comparative genomics reveals unique wood-decay strategies and fruiting body development in the Schizophyllaceae.</title>
        <authorList>
            <person name="Almasi E."/>
            <person name="Sahu N."/>
            <person name="Krizsan K."/>
            <person name="Balint B."/>
            <person name="Kovacs G.M."/>
            <person name="Kiss B."/>
            <person name="Cseklye J."/>
            <person name="Drula E."/>
            <person name="Henrissat B."/>
            <person name="Nagy I."/>
            <person name="Chovatia M."/>
            <person name="Adam C."/>
            <person name="LaButti K."/>
            <person name="Lipzen A."/>
            <person name="Riley R."/>
            <person name="Grigoriev I.V."/>
            <person name="Nagy L.G."/>
        </authorList>
    </citation>
    <scope>NUCLEOTIDE SEQUENCE [LARGE SCALE GENOMIC DNA]</scope>
    <source>
        <strain evidence="2 3">NL-1724</strain>
    </source>
</reference>